<evidence type="ECO:0000259" key="1">
    <source>
        <dbReference type="Pfam" id="PF00149"/>
    </source>
</evidence>
<sequence length="284" mass="32419">MGDSKSLTLQILSDLHLEVSGDYLDFHIPTTAPRLLLAGDIGTLSSPHKLTGFVECQCSNYEHVYLVLGNHEFYGMTRQAGLEAAAKLEQEPGAQNKLHILQRTRVDLDERVTLLGCTLQSHIPPESRDMIQRQINDFRQIQGWTIDHHNEEHERDVAWLQSQVQCIAMEDPHRSIIIATHHAPTMKQTSNPIYRDSPRNCAFATSVIESRARYWKGYKQIDTWIFGHTHWSTDIKVDHVRVMANQRGYVLNGKTMEQSAGKKPWYALTKTRFIEFDAGATITV</sequence>
<dbReference type="InterPro" id="IPR029052">
    <property type="entry name" value="Metallo-depent_PP-like"/>
</dbReference>
<dbReference type="EMBL" id="VIBQ01000016">
    <property type="protein sequence ID" value="KAB8356416.1"/>
    <property type="molecule type" value="Genomic_DNA"/>
</dbReference>
<dbReference type="InterPro" id="IPR004843">
    <property type="entry name" value="Calcineurin-like_PHP"/>
</dbReference>
<protein>
    <recommendedName>
        <fullName evidence="1">Calcineurin-like phosphoesterase domain-containing protein</fullName>
    </recommendedName>
</protein>
<dbReference type="AlphaFoldDB" id="A0A5N6KX27"/>
<keyword evidence="3" id="KW-1185">Reference proteome</keyword>
<dbReference type="Gene3D" id="3.60.21.10">
    <property type="match status" value="1"/>
</dbReference>
<comment type="caution">
    <text evidence="2">The sequence shown here is derived from an EMBL/GenBank/DDBJ whole genome shotgun (WGS) entry which is preliminary data.</text>
</comment>
<dbReference type="Proteomes" id="UP000327013">
    <property type="component" value="Unassembled WGS sequence"/>
</dbReference>
<evidence type="ECO:0000313" key="2">
    <source>
        <dbReference type="EMBL" id="KAB8356416.1"/>
    </source>
</evidence>
<organism evidence="2 3">
    <name type="scientific">Carpinus fangiana</name>
    <dbReference type="NCBI Taxonomy" id="176857"/>
    <lineage>
        <taxon>Eukaryota</taxon>
        <taxon>Viridiplantae</taxon>
        <taxon>Streptophyta</taxon>
        <taxon>Embryophyta</taxon>
        <taxon>Tracheophyta</taxon>
        <taxon>Spermatophyta</taxon>
        <taxon>Magnoliopsida</taxon>
        <taxon>eudicotyledons</taxon>
        <taxon>Gunneridae</taxon>
        <taxon>Pentapetalae</taxon>
        <taxon>rosids</taxon>
        <taxon>fabids</taxon>
        <taxon>Fagales</taxon>
        <taxon>Betulaceae</taxon>
        <taxon>Carpinus</taxon>
    </lineage>
</organism>
<dbReference type="GO" id="GO:0016787">
    <property type="term" value="F:hydrolase activity"/>
    <property type="evidence" value="ECO:0007669"/>
    <property type="project" value="InterPro"/>
</dbReference>
<name>A0A5N6KX27_9ROSI</name>
<dbReference type="OrthoDB" id="550558at2759"/>
<dbReference type="Pfam" id="PF00149">
    <property type="entry name" value="Metallophos"/>
    <property type="match status" value="1"/>
</dbReference>
<evidence type="ECO:0000313" key="3">
    <source>
        <dbReference type="Proteomes" id="UP000327013"/>
    </source>
</evidence>
<gene>
    <name evidence="2" type="ORF">FH972_023999</name>
</gene>
<proteinExistence type="predicted"/>
<dbReference type="SUPFAM" id="SSF56300">
    <property type="entry name" value="Metallo-dependent phosphatases"/>
    <property type="match status" value="1"/>
</dbReference>
<accession>A0A5N6KX27</accession>
<dbReference type="PANTHER" id="PTHR37844:SF2">
    <property type="entry name" value="SER_THR PROTEIN PHOSPHATASE SUPERFAMILY (AFU_ORTHOLOGUE AFUA_1G14840)"/>
    <property type="match status" value="1"/>
</dbReference>
<dbReference type="PANTHER" id="PTHR37844">
    <property type="entry name" value="SER/THR PROTEIN PHOSPHATASE SUPERFAMILY (AFU_ORTHOLOGUE AFUA_1G14840)"/>
    <property type="match status" value="1"/>
</dbReference>
<feature type="domain" description="Calcineurin-like phosphoesterase" evidence="1">
    <location>
        <begin position="11"/>
        <end position="231"/>
    </location>
</feature>
<reference evidence="2 3" key="1">
    <citation type="submission" date="2019-06" db="EMBL/GenBank/DDBJ databases">
        <title>A chromosomal-level reference genome of Carpinus fangiana (Coryloideae, Betulaceae).</title>
        <authorList>
            <person name="Yang X."/>
            <person name="Wang Z."/>
            <person name="Zhang L."/>
            <person name="Hao G."/>
            <person name="Liu J."/>
            <person name="Yang Y."/>
        </authorList>
    </citation>
    <scope>NUCLEOTIDE SEQUENCE [LARGE SCALE GENOMIC DNA]</scope>
    <source>
        <strain evidence="2">Cfa_2016G</strain>
        <tissue evidence="2">Leaf</tissue>
    </source>
</reference>